<dbReference type="AlphaFoldDB" id="K9FF05"/>
<evidence type="ECO:0000313" key="2">
    <source>
        <dbReference type="EMBL" id="EKV08020.1"/>
    </source>
</evidence>
<dbReference type="EMBL" id="AKCT01000256">
    <property type="protein sequence ID" value="EKV08020.1"/>
    <property type="molecule type" value="Genomic_DNA"/>
</dbReference>
<accession>K9FF05</accession>
<dbReference type="InParanoid" id="K9FF05"/>
<evidence type="ECO:0000256" key="1">
    <source>
        <dbReference type="SAM" id="MobiDB-lite"/>
    </source>
</evidence>
<name>K9FF05_PEND2</name>
<keyword evidence="3" id="KW-1185">Reference proteome</keyword>
<reference evidence="3" key="1">
    <citation type="journal article" date="2012" name="BMC Genomics">
        <title>Genome sequence of the necrotrophic fungus Penicillium digitatum, the main postharvest pathogen of citrus.</title>
        <authorList>
            <person name="Marcet-Houben M."/>
            <person name="Ballester A.-R."/>
            <person name="de la Fuente B."/>
            <person name="Harries E."/>
            <person name="Marcos J.F."/>
            <person name="Gonzalez-Candelas L."/>
            <person name="Gabaldon T."/>
        </authorList>
    </citation>
    <scope>NUCLEOTIDE SEQUENCE [LARGE SCALE GENOMIC DNA]</scope>
    <source>
        <strain evidence="3">PHI26 / CECT 20796</strain>
    </source>
</reference>
<gene>
    <name evidence="2" type="ORF">PDIG_70960</name>
</gene>
<sequence length="31" mass="3351">MFLYFFVAGGGSDERQVDHRSPGAPPAIKVT</sequence>
<dbReference type="HOGENOM" id="CLU_3399557_0_0_1"/>
<organism evidence="2 3">
    <name type="scientific">Penicillium digitatum (strain PHI26 / CECT 20796)</name>
    <name type="common">Green mold</name>
    <dbReference type="NCBI Taxonomy" id="1170229"/>
    <lineage>
        <taxon>Eukaryota</taxon>
        <taxon>Fungi</taxon>
        <taxon>Dikarya</taxon>
        <taxon>Ascomycota</taxon>
        <taxon>Pezizomycotina</taxon>
        <taxon>Eurotiomycetes</taxon>
        <taxon>Eurotiomycetidae</taxon>
        <taxon>Eurotiales</taxon>
        <taxon>Aspergillaceae</taxon>
        <taxon>Penicillium</taxon>
    </lineage>
</organism>
<feature type="region of interest" description="Disordered" evidence="1">
    <location>
        <begin position="10"/>
        <end position="31"/>
    </location>
</feature>
<dbReference type="Proteomes" id="UP000009882">
    <property type="component" value="Unassembled WGS sequence"/>
</dbReference>
<evidence type="ECO:0000313" key="3">
    <source>
        <dbReference type="Proteomes" id="UP000009882"/>
    </source>
</evidence>
<feature type="compositionally biased region" description="Basic and acidic residues" evidence="1">
    <location>
        <begin position="12"/>
        <end position="21"/>
    </location>
</feature>
<proteinExistence type="predicted"/>
<protein>
    <submittedName>
        <fullName evidence="2">Uncharacterized protein</fullName>
    </submittedName>
</protein>
<comment type="caution">
    <text evidence="2">The sequence shown here is derived from an EMBL/GenBank/DDBJ whole genome shotgun (WGS) entry which is preliminary data.</text>
</comment>